<dbReference type="RefSeq" id="WP_381485470.1">
    <property type="nucleotide sequence ID" value="NZ_JBHTIK010000001.1"/>
</dbReference>
<organism evidence="1 2">
    <name type="scientific">Sphingosinicella xenopeptidilytica</name>
    <dbReference type="NCBI Taxonomy" id="364098"/>
    <lineage>
        <taxon>Bacteria</taxon>
        <taxon>Pseudomonadati</taxon>
        <taxon>Pseudomonadota</taxon>
        <taxon>Alphaproteobacteria</taxon>
        <taxon>Sphingomonadales</taxon>
        <taxon>Sphingosinicellaceae</taxon>
        <taxon>Sphingosinicella</taxon>
    </lineage>
</organism>
<comment type="caution">
    <text evidence="1">The sequence shown here is derived from an EMBL/GenBank/DDBJ whole genome shotgun (WGS) entry which is preliminary data.</text>
</comment>
<sequence length="449" mass="50490">MVGNSLWIAQRHGQDWNDIDSIAAIEWMVAQVPSAEWQVRSDRARDTFSSARDHWAAGDRVALFDPVDLIAWYIFQATAYATANERRNWVEHEAFRIAPVFRRIGQLLPDLRRVAGVEDRVAKLMTGSRTTPDNGIYELLVAGAYARRGWRHLTFIPERPGVARTPDLAVRRGRSHWAVECKRVGQSEYSALERDRANAMSALAHAECERASASLDIKIAYLTELSTVDERYLADHVAAFLDGGSAHWKDAFGEGSLEHIDRQPIDAVLKHDDIYFGSSRMVELLIRDYHMAVDYDVRGDWVPGSERPFHATALGRVSVVSWLSVSEEAARQKARHFRSMVAGAASQLPGDCPGVVHVGYETTGGNGVDGRRHQLNLEQIASFDPGTSRLQWVYGNYMSPERSVDRNESAALSETTAIYPVRGRRNAEPLPNHMLFMDEDGDPGYHWHR</sequence>
<gene>
    <name evidence="1" type="ORF">ACFQ00_02095</name>
</gene>
<name>A0ABW3BY27_SPHXN</name>
<dbReference type="EMBL" id="JBHTIK010000001">
    <property type="protein sequence ID" value="MFD0847106.1"/>
    <property type="molecule type" value="Genomic_DNA"/>
</dbReference>
<evidence type="ECO:0000313" key="2">
    <source>
        <dbReference type="Proteomes" id="UP001597124"/>
    </source>
</evidence>
<proteinExistence type="predicted"/>
<keyword evidence="2" id="KW-1185">Reference proteome</keyword>
<reference evidence="2" key="1">
    <citation type="journal article" date="2019" name="Int. J. Syst. Evol. Microbiol.">
        <title>The Global Catalogue of Microorganisms (GCM) 10K type strain sequencing project: providing services to taxonomists for standard genome sequencing and annotation.</title>
        <authorList>
            <consortium name="The Broad Institute Genomics Platform"/>
            <consortium name="The Broad Institute Genome Sequencing Center for Infectious Disease"/>
            <person name="Wu L."/>
            <person name="Ma J."/>
        </authorList>
    </citation>
    <scope>NUCLEOTIDE SEQUENCE [LARGE SCALE GENOMIC DNA]</scope>
    <source>
        <strain evidence="2">CCUG 52537</strain>
    </source>
</reference>
<accession>A0ABW3BY27</accession>
<protein>
    <submittedName>
        <fullName evidence="1">Uncharacterized protein</fullName>
    </submittedName>
</protein>
<dbReference type="Proteomes" id="UP001597124">
    <property type="component" value="Unassembled WGS sequence"/>
</dbReference>
<evidence type="ECO:0000313" key="1">
    <source>
        <dbReference type="EMBL" id="MFD0847106.1"/>
    </source>
</evidence>